<evidence type="ECO:0000313" key="1">
    <source>
        <dbReference type="EMBL" id="KAK6495110.1"/>
    </source>
</evidence>
<proteinExistence type="predicted"/>
<gene>
    <name evidence="1" type="ORF">TWF481_003138</name>
</gene>
<dbReference type="Proteomes" id="UP001370758">
    <property type="component" value="Unassembled WGS sequence"/>
</dbReference>
<name>A0AAV9VPD4_9PEZI</name>
<evidence type="ECO:0000313" key="2">
    <source>
        <dbReference type="Proteomes" id="UP001370758"/>
    </source>
</evidence>
<dbReference type="EMBL" id="JAVHJL010000013">
    <property type="protein sequence ID" value="KAK6495110.1"/>
    <property type="molecule type" value="Genomic_DNA"/>
</dbReference>
<dbReference type="AlphaFoldDB" id="A0AAV9VPD4"/>
<protein>
    <submittedName>
        <fullName evidence="1">Uncharacterized protein</fullName>
    </submittedName>
</protein>
<organism evidence="1 2">
    <name type="scientific">Arthrobotrys musiformis</name>
    <dbReference type="NCBI Taxonomy" id="47236"/>
    <lineage>
        <taxon>Eukaryota</taxon>
        <taxon>Fungi</taxon>
        <taxon>Dikarya</taxon>
        <taxon>Ascomycota</taxon>
        <taxon>Pezizomycotina</taxon>
        <taxon>Orbiliomycetes</taxon>
        <taxon>Orbiliales</taxon>
        <taxon>Orbiliaceae</taxon>
        <taxon>Arthrobotrys</taxon>
    </lineage>
</organism>
<sequence>MVQSVLAPMAQADCDANLMREAVLRVPQMMSRYFVWWLEKTDGEEGMPVWYKWFYDMLHNLHRYRHWNNDHDVRSEFSEIAAALDPKHEPLRRTRFVGREEMKLCIQDIRKFLPESETFTLPYGTGNKDILESDVLRKLNSETPKCRFVALCLRSPQDDTVVTYPEEWDFEWGQYEAGCEKDYFAGKPPRFFDRNASASPICLCAFDVYLGTQQNLKGV</sequence>
<keyword evidence="2" id="KW-1185">Reference proteome</keyword>
<reference evidence="1 2" key="1">
    <citation type="submission" date="2023-08" db="EMBL/GenBank/DDBJ databases">
        <authorList>
            <person name="Palmer J.M."/>
        </authorList>
    </citation>
    <scope>NUCLEOTIDE SEQUENCE [LARGE SCALE GENOMIC DNA]</scope>
    <source>
        <strain evidence="1 2">TWF481</strain>
    </source>
</reference>
<comment type="caution">
    <text evidence="1">The sequence shown here is derived from an EMBL/GenBank/DDBJ whole genome shotgun (WGS) entry which is preliminary data.</text>
</comment>
<accession>A0AAV9VPD4</accession>